<keyword evidence="2" id="KW-1185">Reference proteome</keyword>
<dbReference type="InterPro" id="IPR051697">
    <property type="entry name" value="Patched_domain-protein"/>
</dbReference>
<accession>A0A914PED4</accession>
<dbReference type="GO" id="GO:0006897">
    <property type="term" value="P:endocytosis"/>
    <property type="evidence" value="ECO:0007669"/>
    <property type="project" value="TreeGrafter"/>
</dbReference>
<name>A0A914PED4_9BILA</name>
<dbReference type="AlphaFoldDB" id="A0A914PED4"/>
<dbReference type="GO" id="GO:0005886">
    <property type="term" value="C:plasma membrane"/>
    <property type="evidence" value="ECO:0007669"/>
    <property type="project" value="TreeGrafter"/>
</dbReference>
<dbReference type="PANTHER" id="PTHR10796">
    <property type="entry name" value="PATCHED-RELATED"/>
    <property type="match status" value="1"/>
</dbReference>
<feature type="transmembrane region" description="Helical" evidence="1">
    <location>
        <begin position="27"/>
        <end position="50"/>
    </location>
</feature>
<evidence type="ECO:0000313" key="3">
    <source>
        <dbReference type="WBParaSite" id="PDA_v2.g13854.t1"/>
    </source>
</evidence>
<dbReference type="GO" id="GO:0030659">
    <property type="term" value="C:cytoplasmic vesicle membrane"/>
    <property type="evidence" value="ECO:0007669"/>
    <property type="project" value="TreeGrafter"/>
</dbReference>
<dbReference type="PANTHER" id="PTHR10796:SF91">
    <property type="entry name" value="SSD DOMAIN-CONTAINING PROTEIN"/>
    <property type="match status" value="1"/>
</dbReference>
<sequence length="227" mass="27118">MRCHIPTLDKPLMRLFAWFTRNYLVDYYWIFIILPILLTAFLSCGFIWIAELTLLDAKRLYTPQSAPVWEEEKLLKKLWPIRTNEFLPERTFEWNRYVYLVVHGRELDGYETHTYPNILEEKYLNEIEKLETSITTGVKFPMKDKWRTPETSHINETVNFEDICLNWNGECFRQTGIIKLLKNRFEYESHGIGITFPRANTKGIIIKMGLMKSKIFLFFRISNLSCI</sequence>
<dbReference type="Proteomes" id="UP000887578">
    <property type="component" value="Unplaced"/>
</dbReference>
<keyword evidence="1" id="KW-0812">Transmembrane</keyword>
<dbReference type="WBParaSite" id="PDA_v2.g13854.t1">
    <property type="protein sequence ID" value="PDA_v2.g13854.t1"/>
    <property type="gene ID" value="PDA_v2.g13854"/>
</dbReference>
<evidence type="ECO:0000256" key="1">
    <source>
        <dbReference type="SAM" id="Phobius"/>
    </source>
</evidence>
<keyword evidence="1" id="KW-1133">Transmembrane helix</keyword>
<dbReference type="GO" id="GO:0018996">
    <property type="term" value="P:molting cycle, collagen and cuticulin-based cuticle"/>
    <property type="evidence" value="ECO:0007669"/>
    <property type="project" value="TreeGrafter"/>
</dbReference>
<keyword evidence="1" id="KW-0472">Membrane</keyword>
<evidence type="ECO:0000313" key="2">
    <source>
        <dbReference type="Proteomes" id="UP000887578"/>
    </source>
</evidence>
<proteinExistence type="predicted"/>
<reference evidence="3" key="1">
    <citation type="submission" date="2022-11" db="UniProtKB">
        <authorList>
            <consortium name="WormBaseParasite"/>
        </authorList>
    </citation>
    <scope>IDENTIFICATION</scope>
</reference>
<protein>
    <submittedName>
        <fullName evidence="3">Uncharacterized protein</fullName>
    </submittedName>
</protein>
<organism evidence="2 3">
    <name type="scientific">Panagrolaimus davidi</name>
    <dbReference type="NCBI Taxonomy" id="227884"/>
    <lineage>
        <taxon>Eukaryota</taxon>
        <taxon>Metazoa</taxon>
        <taxon>Ecdysozoa</taxon>
        <taxon>Nematoda</taxon>
        <taxon>Chromadorea</taxon>
        <taxon>Rhabditida</taxon>
        <taxon>Tylenchina</taxon>
        <taxon>Panagrolaimomorpha</taxon>
        <taxon>Panagrolaimoidea</taxon>
        <taxon>Panagrolaimidae</taxon>
        <taxon>Panagrolaimus</taxon>
    </lineage>
</organism>